<dbReference type="EMBL" id="UGUV01000002">
    <property type="protein sequence ID" value="SUD51073.1"/>
    <property type="molecule type" value="Genomic_DNA"/>
</dbReference>
<gene>
    <name evidence="8" type="primary">ndh_1</name>
    <name evidence="7" type="ORF">N5J11_06665</name>
    <name evidence="6" type="ORF">N7671_17520</name>
    <name evidence="8" type="ORF">NCTC10692_01508</name>
</gene>
<evidence type="ECO:0000256" key="4">
    <source>
        <dbReference type="ARBA" id="ARBA00023002"/>
    </source>
</evidence>
<keyword evidence="2" id="KW-0285">Flavoprotein</keyword>
<evidence type="ECO:0000256" key="2">
    <source>
        <dbReference type="ARBA" id="ARBA00022630"/>
    </source>
</evidence>
<dbReference type="InterPro" id="IPR023753">
    <property type="entry name" value="FAD/NAD-binding_dom"/>
</dbReference>
<reference evidence="8 9" key="1">
    <citation type="submission" date="2018-06" db="EMBL/GenBank/DDBJ databases">
        <authorList>
            <consortium name="Pathogen Informatics"/>
            <person name="Doyle S."/>
        </authorList>
    </citation>
    <scope>NUCLEOTIDE SEQUENCE [LARGE SCALE GENOMIC DNA]</scope>
    <source>
        <strain evidence="8 9">NCTC10692</strain>
    </source>
</reference>
<dbReference type="AlphaFoldDB" id="A0A061D6S7"/>
<dbReference type="Proteomes" id="UP001159292">
    <property type="component" value="Unassembled WGS sequence"/>
</dbReference>
<name>A0A061D6S7_ECTOL</name>
<evidence type="ECO:0000313" key="8">
    <source>
        <dbReference type="EMBL" id="SUD51073.1"/>
    </source>
</evidence>
<dbReference type="Proteomes" id="UP001161697">
    <property type="component" value="Unassembled WGS sequence"/>
</dbReference>
<organism evidence="8 9">
    <name type="scientific">Ectopseudomonas oleovorans</name>
    <name type="common">Pseudomonas oleovorans</name>
    <dbReference type="NCBI Taxonomy" id="301"/>
    <lineage>
        <taxon>Bacteria</taxon>
        <taxon>Pseudomonadati</taxon>
        <taxon>Pseudomonadota</taxon>
        <taxon>Gammaproteobacteria</taxon>
        <taxon>Pseudomonadales</taxon>
        <taxon>Pseudomonadaceae</taxon>
        <taxon>Ectopseudomonas</taxon>
    </lineage>
</organism>
<evidence type="ECO:0000313" key="6">
    <source>
        <dbReference type="EMBL" id="MDH0568970.1"/>
    </source>
</evidence>
<keyword evidence="3" id="KW-0274">FAD</keyword>
<dbReference type="PANTHER" id="PTHR42913:SF9">
    <property type="entry name" value="SLR1591 PROTEIN"/>
    <property type="match status" value="1"/>
</dbReference>
<dbReference type="EMBL" id="JAOEET010000055">
    <property type="protein sequence ID" value="MDH0568970.1"/>
    <property type="molecule type" value="Genomic_DNA"/>
</dbReference>
<reference evidence="6" key="2">
    <citation type="submission" date="2022-09" db="EMBL/GenBank/DDBJ databases">
        <title>Intensive care unit water sources are persistently colonized with multi-drug resistant bacteria and are the site of extensive horizontal gene transfer of antibiotic resistance genes.</title>
        <authorList>
            <person name="Diorio-Toth L."/>
        </authorList>
    </citation>
    <scope>NUCLEOTIDE SEQUENCE</scope>
    <source>
        <strain evidence="7">GD03704</strain>
        <strain evidence="6">GD04000</strain>
    </source>
</reference>
<dbReference type="EMBL" id="JAOCJE010000001">
    <property type="protein sequence ID" value="MDH1338927.1"/>
    <property type="molecule type" value="Genomic_DNA"/>
</dbReference>
<proteinExistence type="predicted"/>
<dbReference type="PANTHER" id="PTHR42913">
    <property type="entry name" value="APOPTOSIS-INDUCING FACTOR 1"/>
    <property type="match status" value="1"/>
</dbReference>
<dbReference type="InterPro" id="IPR051169">
    <property type="entry name" value="NADH-Q_oxidoreductase"/>
</dbReference>
<dbReference type="GO" id="GO:0003955">
    <property type="term" value="F:NAD(P)H dehydrogenase (quinone) activity"/>
    <property type="evidence" value="ECO:0007669"/>
    <property type="project" value="TreeGrafter"/>
</dbReference>
<evidence type="ECO:0000313" key="9">
    <source>
        <dbReference type="Proteomes" id="UP000255303"/>
    </source>
</evidence>
<dbReference type="Pfam" id="PF07992">
    <property type="entry name" value="Pyr_redox_2"/>
    <property type="match status" value="1"/>
</dbReference>
<protein>
    <submittedName>
        <fullName evidence="6">FAD-dependent oxidoreductase</fullName>
    </submittedName>
    <submittedName>
        <fullName evidence="8">FAD-dependent pyridine nucleotide-disulfide oxidoreductase</fullName>
        <ecNumber evidence="8">1.6.99.3</ecNumber>
    </submittedName>
</protein>
<dbReference type="Gene3D" id="3.50.50.100">
    <property type="match status" value="1"/>
</dbReference>
<dbReference type="GO" id="GO:0019646">
    <property type="term" value="P:aerobic electron transport chain"/>
    <property type="evidence" value="ECO:0007669"/>
    <property type="project" value="TreeGrafter"/>
</dbReference>
<evidence type="ECO:0000313" key="7">
    <source>
        <dbReference type="EMBL" id="MDH1338927.1"/>
    </source>
</evidence>
<dbReference type="Proteomes" id="UP000255303">
    <property type="component" value="Unassembled WGS sequence"/>
</dbReference>
<dbReference type="InterPro" id="IPR036188">
    <property type="entry name" value="FAD/NAD-bd_sf"/>
</dbReference>
<evidence type="ECO:0000256" key="3">
    <source>
        <dbReference type="ARBA" id="ARBA00022827"/>
    </source>
</evidence>
<feature type="domain" description="FAD/NAD(P)-binding" evidence="5">
    <location>
        <begin position="70"/>
        <end position="279"/>
    </location>
</feature>
<evidence type="ECO:0000259" key="5">
    <source>
        <dbReference type="Pfam" id="PF07992"/>
    </source>
</evidence>
<evidence type="ECO:0000256" key="1">
    <source>
        <dbReference type="ARBA" id="ARBA00001974"/>
    </source>
</evidence>
<dbReference type="SUPFAM" id="SSF51905">
    <property type="entry name" value="FAD/NAD(P)-binding domain"/>
    <property type="match status" value="2"/>
</dbReference>
<keyword evidence="4 8" id="KW-0560">Oxidoreductase</keyword>
<dbReference type="EC" id="1.6.99.3" evidence="8"/>
<accession>A0A379JSW1</accession>
<accession>A0A061D6S7</accession>
<sequence>MTQYDLILAGAGHAHLGVLRRWALVERPPGRIGLLSPGPEAWYAGMLPGLISGRFSPADCRVELQPLCRAAKVELIEGEIASLDADARILQLADGRSLQSEWLSLNVGAGMAIPPQQGEGMQVLAARPIERMLEGWQQWQAEPRRMAILGGGAGGVELALALAGKVPALALFCGGTLLDGLGPGLRLRALGHLRQRGVQVREHCPIGRIEDDWLLSGDEPVWRGRRLLLASGARPWPWLTASQLASDAAGFIAIRPTLQCESHAQIFAVGDCASLDGMRRSGRFAVRQAPVLSANLQAALQGRPLRQYRAQWQSLALLATGDGGALFGWHDWSAGGQLYGHCKDWLDRRFVKRHRMVG</sequence>
<comment type="cofactor">
    <cofactor evidence="1">
        <name>FAD</name>
        <dbReference type="ChEBI" id="CHEBI:57692"/>
    </cofactor>
</comment>
<dbReference type="RefSeq" id="WP_003464565.1">
    <property type="nucleotide sequence ID" value="NZ_CAJQNA010000012.1"/>
</dbReference>